<dbReference type="STRING" id="659014.SAMN04487996_11720"/>
<evidence type="ECO:0000256" key="5">
    <source>
        <dbReference type="PROSITE-ProRule" id="PRU00277"/>
    </source>
</evidence>
<dbReference type="EC" id="5.2.1.8" evidence="6"/>
<evidence type="ECO:0000256" key="1">
    <source>
        <dbReference type="ARBA" id="ARBA00000971"/>
    </source>
</evidence>
<dbReference type="PANTHER" id="PTHR43811:SF19">
    <property type="entry name" value="39 KDA FK506-BINDING NUCLEAR PROTEIN"/>
    <property type="match status" value="1"/>
</dbReference>
<comment type="catalytic activity">
    <reaction evidence="1 5 6">
        <text>[protein]-peptidylproline (omega=180) = [protein]-peptidylproline (omega=0)</text>
        <dbReference type="Rhea" id="RHEA:16237"/>
        <dbReference type="Rhea" id="RHEA-COMP:10747"/>
        <dbReference type="Rhea" id="RHEA-COMP:10748"/>
        <dbReference type="ChEBI" id="CHEBI:83833"/>
        <dbReference type="ChEBI" id="CHEBI:83834"/>
        <dbReference type="EC" id="5.2.1.8"/>
    </reaction>
</comment>
<protein>
    <recommendedName>
        <fullName evidence="6">Peptidyl-prolyl cis-trans isomerase</fullName>
        <ecNumber evidence="6">5.2.1.8</ecNumber>
    </recommendedName>
</protein>
<dbReference type="SUPFAM" id="SSF54534">
    <property type="entry name" value="FKBP-like"/>
    <property type="match status" value="1"/>
</dbReference>
<keyword evidence="3 5" id="KW-0697">Rotamase</keyword>
<dbReference type="EMBL" id="FNAN01000017">
    <property type="protein sequence ID" value="SDG27779.1"/>
    <property type="molecule type" value="Genomic_DNA"/>
</dbReference>
<feature type="domain" description="PPIase FKBP-type" evidence="7">
    <location>
        <begin position="24"/>
        <end position="111"/>
    </location>
</feature>
<dbReference type="PANTHER" id="PTHR43811">
    <property type="entry name" value="FKBP-TYPE PEPTIDYL-PROLYL CIS-TRANS ISOMERASE FKPA"/>
    <property type="match status" value="1"/>
</dbReference>
<organism evidence="8 9">
    <name type="scientific">Dyadobacter soli</name>
    <dbReference type="NCBI Taxonomy" id="659014"/>
    <lineage>
        <taxon>Bacteria</taxon>
        <taxon>Pseudomonadati</taxon>
        <taxon>Bacteroidota</taxon>
        <taxon>Cytophagia</taxon>
        <taxon>Cytophagales</taxon>
        <taxon>Spirosomataceae</taxon>
        <taxon>Dyadobacter</taxon>
    </lineage>
</organism>
<evidence type="ECO:0000259" key="7">
    <source>
        <dbReference type="PROSITE" id="PS50059"/>
    </source>
</evidence>
<dbReference type="Proteomes" id="UP000198748">
    <property type="component" value="Unassembled WGS sequence"/>
</dbReference>
<dbReference type="Gene3D" id="3.10.50.40">
    <property type="match status" value="1"/>
</dbReference>
<keyword evidence="4 5" id="KW-0413">Isomerase</keyword>
<sequence length="111" mass="12180">MHQSPSGLQYKIVKKGHGPQAKAGQDILLFETTSYRNGQVLYSNENTTSPVKVLIGGNQATKAVDEALLGMQEGEIKLIVAPPHLVKRKEYPSNVHPDSTLVIKIILHKIL</sequence>
<comment type="similarity">
    <text evidence="2 6">Belongs to the FKBP-type PPIase family.</text>
</comment>
<evidence type="ECO:0000256" key="2">
    <source>
        <dbReference type="ARBA" id="ARBA00006577"/>
    </source>
</evidence>
<evidence type="ECO:0000313" key="9">
    <source>
        <dbReference type="Proteomes" id="UP000198748"/>
    </source>
</evidence>
<gene>
    <name evidence="8" type="ORF">SAMN04487996_11720</name>
</gene>
<dbReference type="InterPro" id="IPR046357">
    <property type="entry name" value="PPIase_dom_sf"/>
</dbReference>
<accession>A0A1G7SZF5</accession>
<dbReference type="PROSITE" id="PS50059">
    <property type="entry name" value="FKBP_PPIASE"/>
    <property type="match status" value="1"/>
</dbReference>
<dbReference type="AlphaFoldDB" id="A0A1G7SZF5"/>
<evidence type="ECO:0000256" key="3">
    <source>
        <dbReference type="ARBA" id="ARBA00023110"/>
    </source>
</evidence>
<proteinExistence type="inferred from homology"/>
<evidence type="ECO:0000256" key="6">
    <source>
        <dbReference type="RuleBase" id="RU003915"/>
    </source>
</evidence>
<dbReference type="Pfam" id="PF00254">
    <property type="entry name" value="FKBP_C"/>
    <property type="match status" value="1"/>
</dbReference>
<evidence type="ECO:0000313" key="8">
    <source>
        <dbReference type="EMBL" id="SDG27779.1"/>
    </source>
</evidence>
<evidence type="ECO:0000256" key="4">
    <source>
        <dbReference type="ARBA" id="ARBA00023235"/>
    </source>
</evidence>
<reference evidence="9" key="1">
    <citation type="submission" date="2016-10" db="EMBL/GenBank/DDBJ databases">
        <authorList>
            <person name="Varghese N."/>
            <person name="Submissions S."/>
        </authorList>
    </citation>
    <scope>NUCLEOTIDE SEQUENCE [LARGE SCALE GENOMIC DNA]</scope>
    <source>
        <strain evidence="9">DSM 25329</strain>
    </source>
</reference>
<name>A0A1G7SZF5_9BACT</name>
<dbReference type="GO" id="GO:0003755">
    <property type="term" value="F:peptidyl-prolyl cis-trans isomerase activity"/>
    <property type="evidence" value="ECO:0007669"/>
    <property type="project" value="UniProtKB-UniRule"/>
</dbReference>
<dbReference type="InterPro" id="IPR001179">
    <property type="entry name" value="PPIase_FKBP_dom"/>
</dbReference>
<keyword evidence="9" id="KW-1185">Reference proteome</keyword>